<reference evidence="12 13" key="1">
    <citation type="submission" date="2011-07" db="EMBL/GenBank/DDBJ databases">
        <title>The complete genome of plasmid 1 of Emticicia oligotrophica DSM 17448.</title>
        <authorList>
            <consortium name="US DOE Joint Genome Institute (JGI-PGF)"/>
            <person name="Lucas S."/>
            <person name="Han J."/>
            <person name="Lapidus A."/>
            <person name="Bruce D."/>
            <person name="Goodwin L."/>
            <person name="Pitluck S."/>
            <person name="Peters L."/>
            <person name="Kyrpides N."/>
            <person name="Mavromatis K."/>
            <person name="Ivanova N."/>
            <person name="Ovchinnikova G."/>
            <person name="Teshima H."/>
            <person name="Detter J.C."/>
            <person name="Tapia R."/>
            <person name="Han C."/>
            <person name="Land M."/>
            <person name="Hauser L."/>
            <person name="Markowitz V."/>
            <person name="Cheng J.-F."/>
            <person name="Hugenholtz P."/>
            <person name="Woyke T."/>
            <person name="Wu D."/>
            <person name="Tindall B."/>
            <person name="Pomrenke H."/>
            <person name="Brambilla E."/>
            <person name="Klenk H.-P."/>
            <person name="Eisen J.A."/>
        </authorList>
    </citation>
    <scope>NUCLEOTIDE SEQUENCE [LARGE SCALE GENOMIC DNA]</scope>
    <source>
        <strain evidence="13">DSM 17448 / GPTSA100-15</strain>
        <plasmid evidence="12 13">pEMTOL01</plasmid>
    </source>
</reference>
<keyword evidence="12" id="KW-0614">Plasmid</keyword>
<evidence type="ECO:0000256" key="7">
    <source>
        <dbReference type="ARBA" id="ARBA00023136"/>
    </source>
</evidence>
<keyword evidence="8" id="KW-1015">Disulfide bond</keyword>
<dbReference type="CDD" id="cd12921">
    <property type="entry name" value="VKOR_4"/>
    <property type="match status" value="1"/>
</dbReference>
<geneLocation type="plasmid" evidence="12 13">
    <name>pEMTOL01</name>
</geneLocation>
<evidence type="ECO:0000256" key="4">
    <source>
        <dbReference type="ARBA" id="ARBA00022719"/>
    </source>
</evidence>
<dbReference type="InterPro" id="IPR038354">
    <property type="entry name" value="VKOR_sf"/>
</dbReference>
<keyword evidence="5 10" id="KW-1133">Transmembrane helix</keyword>
<keyword evidence="9" id="KW-0676">Redox-active center</keyword>
<evidence type="ECO:0000256" key="2">
    <source>
        <dbReference type="ARBA" id="ARBA00006214"/>
    </source>
</evidence>
<keyword evidence="13" id="KW-1185">Reference proteome</keyword>
<evidence type="ECO:0000256" key="3">
    <source>
        <dbReference type="ARBA" id="ARBA00022692"/>
    </source>
</evidence>
<keyword evidence="6" id="KW-0560">Oxidoreductase</keyword>
<dbReference type="SUPFAM" id="SSF52833">
    <property type="entry name" value="Thioredoxin-like"/>
    <property type="match status" value="1"/>
</dbReference>
<keyword evidence="7 10" id="KW-0472">Membrane</keyword>
<dbReference type="InterPro" id="IPR012932">
    <property type="entry name" value="VKOR"/>
</dbReference>
<accession>A0ABN4AUY3</accession>
<feature type="domain" description="Peptidase C39" evidence="11">
    <location>
        <begin position="3"/>
        <end position="125"/>
    </location>
</feature>
<evidence type="ECO:0000256" key="9">
    <source>
        <dbReference type="ARBA" id="ARBA00023284"/>
    </source>
</evidence>
<protein>
    <submittedName>
        <fullName evidence="12">Peptidase C39 bacteriocin processing</fullName>
    </submittedName>
</protein>
<dbReference type="Pfam" id="PF13462">
    <property type="entry name" value="Thioredoxin_4"/>
    <property type="match status" value="1"/>
</dbReference>
<feature type="transmembrane region" description="Helical" evidence="10">
    <location>
        <begin position="318"/>
        <end position="337"/>
    </location>
</feature>
<feature type="transmembrane region" description="Helical" evidence="10">
    <location>
        <begin position="286"/>
        <end position="306"/>
    </location>
</feature>
<organism evidence="12 13">
    <name type="scientific">Emticicia oligotrophica (strain DSM 17448 / CIP 109782 / MTCC 6937 / GPTSA100-15)</name>
    <dbReference type="NCBI Taxonomy" id="929562"/>
    <lineage>
        <taxon>Bacteria</taxon>
        <taxon>Pseudomonadati</taxon>
        <taxon>Bacteroidota</taxon>
        <taxon>Cytophagia</taxon>
        <taxon>Cytophagales</taxon>
        <taxon>Leadbetterellaceae</taxon>
        <taxon>Emticicia</taxon>
    </lineage>
</organism>
<feature type="transmembrane region" description="Helical" evidence="10">
    <location>
        <begin position="151"/>
        <end position="169"/>
    </location>
</feature>
<feature type="transmembrane region" description="Helical" evidence="10">
    <location>
        <begin position="175"/>
        <end position="194"/>
    </location>
</feature>
<dbReference type="Gene3D" id="1.20.1440.130">
    <property type="entry name" value="VKOR domain"/>
    <property type="match status" value="1"/>
</dbReference>
<dbReference type="InterPro" id="IPR012336">
    <property type="entry name" value="Thioredoxin-like_fold"/>
</dbReference>
<comment type="subcellular location">
    <subcellularLocation>
        <location evidence="1">Membrane</location>
        <topology evidence="1">Multi-pass membrane protein</topology>
    </subcellularLocation>
</comment>
<dbReference type="EMBL" id="CP002962">
    <property type="protein sequence ID" value="AFK05506.1"/>
    <property type="molecule type" value="Genomic_DNA"/>
</dbReference>
<keyword evidence="4" id="KW-0874">Quinone</keyword>
<feature type="transmembrane region" description="Helical" evidence="10">
    <location>
        <begin position="230"/>
        <end position="250"/>
    </location>
</feature>
<gene>
    <name evidence="12" type="ordered locus">Emtol_0236</name>
</gene>
<evidence type="ECO:0000259" key="11">
    <source>
        <dbReference type="PROSITE" id="PS50990"/>
    </source>
</evidence>
<comment type="similarity">
    <text evidence="2">Belongs to the VKOR family.</text>
</comment>
<evidence type="ECO:0000313" key="13">
    <source>
        <dbReference type="Proteomes" id="UP000002875"/>
    </source>
</evidence>
<dbReference type="InterPro" id="IPR005074">
    <property type="entry name" value="Peptidase_C39"/>
</dbReference>
<evidence type="ECO:0000313" key="12">
    <source>
        <dbReference type="EMBL" id="AFK05506.1"/>
    </source>
</evidence>
<dbReference type="RefSeq" id="WP_015026252.1">
    <property type="nucleotide sequence ID" value="NC_018742.1"/>
</dbReference>
<dbReference type="PROSITE" id="PS50990">
    <property type="entry name" value="PEPTIDASE_C39"/>
    <property type="match status" value="1"/>
</dbReference>
<evidence type="ECO:0000256" key="6">
    <source>
        <dbReference type="ARBA" id="ARBA00023002"/>
    </source>
</evidence>
<evidence type="ECO:0000256" key="8">
    <source>
        <dbReference type="ARBA" id="ARBA00023157"/>
    </source>
</evidence>
<proteinExistence type="inferred from homology"/>
<dbReference type="Gene3D" id="3.90.70.10">
    <property type="entry name" value="Cysteine proteinases"/>
    <property type="match status" value="1"/>
</dbReference>
<dbReference type="Proteomes" id="UP000002875">
    <property type="component" value="Plasmid pEMTOL01"/>
</dbReference>
<dbReference type="InterPro" id="IPR036249">
    <property type="entry name" value="Thioredoxin-like_sf"/>
</dbReference>
<feature type="transmembrane region" description="Helical" evidence="10">
    <location>
        <begin position="256"/>
        <end position="274"/>
    </location>
</feature>
<dbReference type="Pfam" id="PF07884">
    <property type="entry name" value="VKOR"/>
    <property type="match status" value="1"/>
</dbReference>
<evidence type="ECO:0000256" key="10">
    <source>
        <dbReference type="SAM" id="Phobius"/>
    </source>
</evidence>
<keyword evidence="3 10" id="KW-0812">Transmembrane</keyword>
<evidence type="ECO:0000256" key="1">
    <source>
        <dbReference type="ARBA" id="ARBA00004141"/>
    </source>
</evidence>
<evidence type="ECO:0000256" key="5">
    <source>
        <dbReference type="ARBA" id="ARBA00022989"/>
    </source>
</evidence>
<sequence length="537" mass="61660">MFRFTSQKDNAVAATYQYLKAIGAKVTEETVEETLKNHPDYPSLLATSDALNEWKIENVTVRIKPEQLSELQTPFLTYLYINDGIFVLVKSIKNDFIEWVHTTEGFKREKTDEFLKKWNGVVLMAETNADSGEKNFTENNKKEILSNLRTPVLLLGATLLVISIFYYNFSTNWHYNALLLTKFAGIIVSSLLLWQIIDKNNPFINNLCQAGGKANCNAILSSNAAQVTSWLSWSEVGFFYFVGGFVALLINPNSMFILWGIGSTALFYTFWSIYYQAFVVKQWCTLCLSIQMLFIVEFLLNIQFLWEFNLNFSKLNYSELVAILSAVSGAVLFWIFLKPILQKSQQVSPLKNDLRRFKNNPNLFLSLLQNQAEIPYFPQDMTLFGNPNAEHKLTMVTNPFCQPCAKTHKIVEELLFTNENLKCQVIFSASNHKDDKRGIVARTILSLPKDQQAIALHQWYENEERNIEKWQTQLGSIGNEKTENIIEQHKTFCEVAKVEGTPTLYLDGYKLPQLYRLADLKGILKYLPTADLQINHK</sequence>
<dbReference type="Pfam" id="PF03412">
    <property type="entry name" value="Peptidase_C39"/>
    <property type="match status" value="1"/>
</dbReference>
<name>A0ABN4AUY3_EMTOG</name>
<dbReference type="Gene3D" id="3.40.30.10">
    <property type="entry name" value="Glutaredoxin"/>
    <property type="match status" value="1"/>
</dbReference>